<name>W9Z861_FUSOX</name>
<dbReference type="PANTHER" id="PTHR47784:SF5">
    <property type="entry name" value="STEROL UPTAKE CONTROL PROTEIN 2"/>
    <property type="match status" value="1"/>
</dbReference>
<dbReference type="Pfam" id="PF11951">
    <property type="entry name" value="Fungal_trans_2"/>
    <property type="match status" value="1"/>
</dbReference>
<proteinExistence type="predicted"/>
<evidence type="ECO:0000256" key="2">
    <source>
        <dbReference type="SAM" id="SignalP"/>
    </source>
</evidence>
<reference evidence="3" key="2">
    <citation type="submission" date="2012-05" db="EMBL/GenBank/DDBJ databases">
        <title>Annotation of the Genome Sequence of Fusarium oxysporum f. sp. melonis 26406.</title>
        <authorList>
            <consortium name="The Broad Institute Genomics Platform"/>
            <person name="Ma L.-J."/>
            <person name="Corby-Kistler H."/>
            <person name="Broz K."/>
            <person name="Gale L.R."/>
            <person name="Jonkers W."/>
            <person name="O'Donnell K."/>
            <person name="Ploetz R."/>
            <person name="Steinberg C."/>
            <person name="Schwartz D.C."/>
            <person name="VanEtten H."/>
            <person name="Zhou S."/>
            <person name="Young S.K."/>
            <person name="Zeng Q."/>
            <person name="Gargeya S."/>
            <person name="Fitzgerald M."/>
            <person name="Abouelleil A."/>
            <person name="Alvarado L."/>
            <person name="Chapman S.B."/>
            <person name="Gainer-Dewar J."/>
            <person name="Goldberg J."/>
            <person name="Griggs A."/>
            <person name="Gujja S."/>
            <person name="Hansen M."/>
            <person name="Howarth C."/>
            <person name="Imamovic A."/>
            <person name="Ireland A."/>
            <person name="Larimer J."/>
            <person name="McCowan C."/>
            <person name="Murphy C."/>
            <person name="Pearson M."/>
            <person name="Poon T.W."/>
            <person name="Priest M."/>
            <person name="Roberts A."/>
            <person name="Saif S."/>
            <person name="Shea T."/>
            <person name="Sykes S."/>
            <person name="Wortman J."/>
            <person name="Nusbaum C."/>
            <person name="Birren B."/>
        </authorList>
    </citation>
    <scope>NUCLEOTIDE SEQUENCE</scope>
    <source>
        <strain evidence="3">26406</strain>
    </source>
</reference>
<feature type="chain" id="PRO_5004935168" evidence="2">
    <location>
        <begin position="20"/>
        <end position="410"/>
    </location>
</feature>
<evidence type="ECO:0000313" key="3">
    <source>
        <dbReference type="EMBL" id="EXK27530.1"/>
    </source>
</evidence>
<sequence>MLSLWSLGLFLLSVPAAIAAPGSSLDVSPTILPFTESANTAEASTATAVATDTAKTVGHVLKGCQENLRYTNWELYSDPNCQNAIFNPLMVIWDPCKKFQETAPLSSGVIFQGIRWIGGGNAQHFYACQQGFSCREQVSEIPQNPGKSQGNSSSSAFSLPTSLDLFSHPEPEQSGSWILDAELIHHYTMVSYGTLSHAPEVCHALRSGVFREALSHPYLLHELLAFAGFHLASLNPNDRHRYSLRGFHHQKMAAGKMREAIAIMNSTNCHALFLTSIFLIVNAFAEPFDCKITGNTFSPTKAVVDIFSLVGGIKLIFHSSGLDLGSSPLNVLFIGPGSNKCDPYRLQSLLEQLPELRSRTYEAKGIEETQKVLIASIEALQSCIDTVSRQRAPGISIEISALFVLAGDAS</sequence>
<dbReference type="InterPro" id="IPR053157">
    <property type="entry name" value="Sterol_Uptake_Regulator"/>
</dbReference>
<dbReference type="EMBL" id="JH659349">
    <property type="protein sequence ID" value="EXK27530.1"/>
    <property type="molecule type" value="Genomic_DNA"/>
</dbReference>
<dbReference type="AlphaFoldDB" id="W9Z861"/>
<dbReference type="VEuPathDB" id="FungiDB:FOMG_16074"/>
<keyword evidence="1" id="KW-0539">Nucleus</keyword>
<protein>
    <submittedName>
        <fullName evidence="3">Uncharacterized protein</fullName>
    </submittedName>
</protein>
<dbReference type="OrthoDB" id="3546279at2759"/>
<dbReference type="GO" id="GO:0001228">
    <property type="term" value="F:DNA-binding transcription activator activity, RNA polymerase II-specific"/>
    <property type="evidence" value="ECO:0007669"/>
    <property type="project" value="TreeGrafter"/>
</dbReference>
<dbReference type="HOGENOM" id="CLU_670923_0_0_1"/>
<gene>
    <name evidence="3" type="ORF">FOMG_16074</name>
</gene>
<evidence type="ECO:0000256" key="1">
    <source>
        <dbReference type="ARBA" id="ARBA00023242"/>
    </source>
</evidence>
<reference evidence="3" key="1">
    <citation type="submission" date="2012-04" db="EMBL/GenBank/DDBJ databases">
        <title>The Genome Sequence of Fusarium oxysporum melonis.</title>
        <authorList>
            <consortium name="The Broad Institute Genome Sequencing Platform"/>
            <person name="Ma L.-J."/>
            <person name="Gale L.R."/>
            <person name="Schwartz D.C."/>
            <person name="Zhou S."/>
            <person name="Corby-Kistler H."/>
            <person name="Young S.K."/>
            <person name="Zeng Q."/>
            <person name="Gargeya S."/>
            <person name="Fitzgerald M."/>
            <person name="Haas B."/>
            <person name="Abouelleil A."/>
            <person name="Alvarado L."/>
            <person name="Arachchi H.M."/>
            <person name="Berlin A."/>
            <person name="Brown A."/>
            <person name="Chapman S.B."/>
            <person name="Chen Z."/>
            <person name="Dunbar C."/>
            <person name="Freedman E."/>
            <person name="Gearin G."/>
            <person name="Goldberg J."/>
            <person name="Griggs A."/>
            <person name="Gujja S."/>
            <person name="Heiman D."/>
            <person name="Howarth C."/>
            <person name="Larson L."/>
            <person name="Lui A."/>
            <person name="MacDonald P.J.P."/>
            <person name="Montmayeur A."/>
            <person name="Murphy C."/>
            <person name="Neiman D."/>
            <person name="Pearson M."/>
            <person name="Priest M."/>
            <person name="Roberts A."/>
            <person name="Saif S."/>
            <person name="Shea T."/>
            <person name="Shenoy N."/>
            <person name="Sisk P."/>
            <person name="Stolte C."/>
            <person name="Sykes S."/>
            <person name="Wortman J."/>
            <person name="Nusbaum C."/>
            <person name="Birren B."/>
        </authorList>
    </citation>
    <scope>NUCLEOTIDE SEQUENCE</scope>
    <source>
        <strain evidence="3">26406</strain>
    </source>
</reference>
<dbReference type="PANTHER" id="PTHR47784">
    <property type="entry name" value="STEROL UPTAKE CONTROL PROTEIN 2"/>
    <property type="match status" value="1"/>
</dbReference>
<organism evidence="3">
    <name type="scientific">Fusarium oxysporum f. sp. melonis 26406</name>
    <dbReference type="NCBI Taxonomy" id="1089452"/>
    <lineage>
        <taxon>Eukaryota</taxon>
        <taxon>Fungi</taxon>
        <taxon>Dikarya</taxon>
        <taxon>Ascomycota</taxon>
        <taxon>Pezizomycotina</taxon>
        <taxon>Sordariomycetes</taxon>
        <taxon>Hypocreomycetidae</taxon>
        <taxon>Hypocreales</taxon>
        <taxon>Nectriaceae</taxon>
        <taxon>Fusarium</taxon>
        <taxon>Fusarium oxysporum species complex</taxon>
    </lineage>
</organism>
<dbReference type="InterPro" id="IPR021858">
    <property type="entry name" value="Fun_TF"/>
</dbReference>
<accession>W9Z861</accession>
<feature type="signal peptide" evidence="2">
    <location>
        <begin position="1"/>
        <end position="19"/>
    </location>
</feature>
<dbReference type="Proteomes" id="UP000030703">
    <property type="component" value="Unassembled WGS sequence"/>
</dbReference>
<keyword evidence="2" id="KW-0732">Signal</keyword>